<dbReference type="GO" id="GO:0005506">
    <property type="term" value="F:iron ion binding"/>
    <property type="evidence" value="ECO:0007669"/>
    <property type="project" value="InterPro"/>
</dbReference>
<dbReference type="STRING" id="1388766.A0A017SJG1"/>
<gene>
    <name evidence="10" type="ORF">EURHEDRAFT_385032</name>
</gene>
<dbReference type="SUPFAM" id="SSF48264">
    <property type="entry name" value="Cytochrome P450"/>
    <property type="match status" value="1"/>
</dbReference>
<keyword evidence="3 8" id="KW-0349">Heme</keyword>
<dbReference type="PANTHER" id="PTHR24305">
    <property type="entry name" value="CYTOCHROME P450"/>
    <property type="match status" value="1"/>
</dbReference>
<keyword evidence="6 8" id="KW-0408">Iron</keyword>
<evidence type="ECO:0000256" key="8">
    <source>
        <dbReference type="PIRSR" id="PIRSR602401-1"/>
    </source>
</evidence>
<evidence type="ECO:0000256" key="3">
    <source>
        <dbReference type="ARBA" id="ARBA00022617"/>
    </source>
</evidence>
<dbReference type="Pfam" id="PF00067">
    <property type="entry name" value="p450"/>
    <property type="match status" value="1"/>
</dbReference>
<evidence type="ECO:0000256" key="1">
    <source>
        <dbReference type="ARBA" id="ARBA00001971"/>
    </source>
</evidence>
<dbReference type="InterPro" id="IPR001128">
    <property type="entry name" value="Cyt_P450"/>
</dbReference>
<evidence type="ECO:0000256" key="5">
    <source>
        <dbReference type="ARBA" id="ARBA00023002"/>
    </source>
</evidence>
<dbReference type="InterPro" id="IPR050121">
    <property type="entry name" value="Cytochrome_P450_monoxygenase"/>
</dbReference>
<protein>
    <submittedName>
        <fullName evidence="10">Cytochrome P450</fullName>
    </submittedName>
</protein>
<reference evidence="11" key="1">
    <citation type="journal article" date="2014" name="Nat. Commun.">
        <title>Genomic adaptations of the halophilic Dead Sea filamentous fungus Eurotium rubrum.</title>
        <authorList>
            <person name="Kis-Papo T."/>
            <person name="Weig A.R."/>
            <person name="Riley R."/>
            <person name="Persoh D."/>
            <person name="Salamov A."/>
            <person name="Sun H."/>
            <person name="Lipzen A."/>
            <person name="Wasser S.P."/>
            <person name="Rambold G."/>
            <person name="Grigoriev I.V."/>
            <person name="Nevo E."/>
        </authorList>
    </citation>
    <scope>NUCLEOTIDE SEQUENCE [LARGE SCALE GENOMIC DNA]</scope>
    <source>
        <strain evidence="11">CBS 135680</strain>
    </source>
</reference>
<comment type="similarity">
    <text evidence="2 9">Belongs to the cytochrome P450 family.</text>
</comment>
<dbReference type="InterPro" id="IPR036396">
    <property type="entry name" value="Cyt_P450_sf"/>
</dbReference>
<dbReference type="GO" id="GO:0004497">
    <property type="term" value="F:monooxygenase activity"/>
    <property type="evidence" value="ECO:0007669"/>
    <property type="project" value="UniProtKB-KW"/>
</dbReference>
<dbReference type="CDD" id="cd11060">
    <property type="entry name" value="CYP57A1-like"/>
    <property type="match status" value="1"/>
</dbReference>
<evidence type="ECO:0000256" key="4">
    <source>
        <dbReference type="ARBA" id="ARBA00022723"/>
    </source>
</evidence>
<dbReference type="PROSITE" id="PS00086">
    <property type="entry name" value="CYTOCHROME_P450"/>
    <property type="match status" value="1"/>
</dbReference>
<sequence>MAFLFSILGLASEQVLGLTIVALLVYLARNYFTPGVVSIPGPFAAKFSNLWRFVDVARGRPDITLHKLHQKYGDYVRLGPNVVSVRNPDVLKTIYGINKGFRKTNFYRVQQQLANGKPTQTLFTTLDEDFHAAIKRPITSAYSMSTLTGFEPFVDTTIDNLFKRLDEFVEDGKGCDIAVWMQYYAFDVIGELTYSKPLGFLEQGRDVDGIIASLEKILDYAGKIGQMPWLDYFLIKNPLRQFLSGGSTGAVARFARDRMRERLQSPHKSDEFRKDFLSRFLEAKVRSPKVVDDAQVFSYTVSNMNAGSDTTAISLRAILYYTMKDERVMNKLCQELRDAVDVGKISIPVSWKQSQELPYLDAVIKEALRLHPAVGLLLERVVPEGGLQLPNGPLLPPGTIVGANPWIIHRHSVFGDKAEDFIPERWLRAEDESAIAFEERRQKMIRATLTFGAGPRTCIGKNISLLEIYKLIPSLLLTYDIQLLDPSAEWEITNAWFVRQKNIIVKLTRV</sequence>
<proteinExistence type="inferred from homology"/>
<dbReference type="GO" id="GO:0016705">
    <property type="term" value="F:oxidoreductase activity, acting on paired donors, with incorporation or reduction of molecular oxygen"/>
    <property type="evidence" value="ECO:0007669"/>
    <property type="project" value="InterPro"/>
</dbReference>
<dbReference type="RefSeq" id="XP_040640507.1">
    <property type="nucleotide sequence ID" value="XM_040779640.1"/>
</dbReference>
<dbReference type="HOGENOM" id="CLU_001570_14_0_1"/>
<keyword evidence="5 9" id="KW-0560">Oxidoreductase</keyword>
<dbReference type="AlphaFoldDB" id="A0A017SJG1"/>
<comment type="cofactor">
    <cofactor evidence="1 8">
        <name>heme</name>
        <dbReference type="ChEBI" id="CHEBI:30413"/>
    </cofactor>
</comment>
<dbReference type="PRINTS" id="PR00463">
    <property type="entry name" value="EP450I"/>
</dbReference>
<accession>A0A017SJG1</accession>
<dbReference type="Gene3D" id="1.10.630.10">
    <property type="entry name" value="Cytochrome P450"/>
    <property type="match status" value="1"/>
</dbReference>
<keyword evidence="11" id="KW-1185">Reference proteome</keyword>
<dbReference type="PANTHER" id="PTHR24305:SF232">
    <property type="entry name" value="P450, PUTATIVE (EUROFUNG)-RELATED"/>
    <property type="match status" value="1"/>
</dbReference>
<keyword evidence="4 8" id="KW-0479">Metal-binding</keyword>
<dbReference type="Proteomes" id="UP000019804">
    <property type="component" value="Unassembled WGS sequence"/>
</dbReference>
<dbReference type="GeneID" id="63694764"/>
<dbReference type="InterPro" id="IPR017972">
    <property type="entry name" value="Cyt_P450_CS"/>
</dbReference>
<feature type="binding site" description="axial binding residue" evidence="8">
    <location>
        <position position="458"/>
    </location>
    <ligand>
        <name>heme</name>
        <dbReference type="ChEBI" id="CHEBI:30413"/>
    </ligand>
    <ligandPart>
        <name>Fe</name>
        <dbReference type="ChEBI" id="CHEBI:18248"/>
    </ligandPart>
</feature>
<dbReference type="InterPro" id="IPR002401">
    <property type="entry name" value="Cyt_P450_E_grp-I"/>
</dbReference>
<dbReference type="OrthoDB" id="3934656at2759"/>
<keyword evidence="7 9" id="KW-0503">Monooxygenase</keyword>
<dbReference type="GO" id="GO:0020037">
    <property type="term" value="F:heme binding"/>
    <property type="evidence" value="ECO:0007669"/>
    <property type="project" value="InterPro"/>
</dbReference>
<evidence type="ECO:0000313" key="11">
    <source>
        <dbReference type="Proteomes" id="UP000019804"/>
    </source>
</evidence>
<dbReference type="FunFam" id="1.10.630.10:FF:000050">
    <property type="entry name" value="Cytochrome P450 monooxygenase"/>
    <property type="match status" value="1"/>
</dbReference>
<evidence type="ECO:0000256" key="7">
    <source>
        <dbReference type="ARBA" id="ARBA00023033"/>
    </source>
</evidence>
<dbReference type="EMBL" id="KK088417">
    <property type="protein sequence ID" value="EYE96819.1"/>
    <property type="molecule type" value="Genomic_DNA"/>
</dbReference>
<evidence type="ECO:0000256" key="2">
    <source>
        <dbReference type="ARBA" id="ARBA00010617"/>
    </source>
</evidence>
<organism evidence="10 11">
    <name type="scientific">Aspergillus ruber (strain CBS 135680)</name>
    <dbReference type="NCBI Taxonomy" id="1388766"/>
    <lineage>
        <taxon>Eukaryota</taxon>
        <taxon>Fungi</taxon>
        <taxon>Dikarya</taxon>
        <taxon>Ascomycota</taxon>
        <taxon>Pezizomycotina</taxon>
        <taxon>Eurotiomycetes</taxon>
        <taxon>Eurotiomycetidae</taxon>
        <taxon>Eurotiales</taxon>
        <taxon>Aspergillaceae</taxon>
        <taxon>Aspergillus</taxon>
        <taxon>Aspergillus subgen. Aspergillus</taxon>
    </lineage>
</organism>
<name>A0A017SJG1_ASPRC</name>
<evidence type="ECO:0000256" key="9">
    <source>
        <dbReference type="RuleBase" id="RU000461"/>
    </source>
</evidence>
<evidence type="ECO:0000256" key="6">
    <source>
        <dbReference type="ARBA" id="ARBA00023004"/>
    </source>
</evidence>
<evidence type="ECO:0000313" key="10">
    <source>
        <dbReference type="EMBL" id="EYE96819.1"/>
    </source>
</evidence>
<dbReference type="PRINTS" id="PR00385">
    <property type="entry name" value="P450"/>
</dbReference>